<feature type="domain" description="Large ribosomal subunit protein bL25 beta" evidence="8">
    <location>
        <begin position="100"/>
        <end position="182"/>
    </location>
</feature>
<comment type="function">
    <text evidence="5">This is one of the proteins that binds to the 5S RNA in the ribosome where it forms part of the central protuberance.</text>
</comment>
<dbReference type="AlphaFoldDB" id="A0A9W6GFX1"/>
<dbReference type="EMBL" id="BSDX01000001">
    <property type="protein sequence ID" value="GLI53156.1"/>
    <property type="molecule type" value="Genomic_DNA"/>
</dbReference>
<dbReference type="SUPFAM" id="SSF50715">
    <property type="entry name" value="Ribosomal protein L25-like"/>
    <property type="match status" value="1"/>
</dbReference>
<evidence type="ECO:0000313" key="10">
    <source>
        <dbReference type="Proteomes" id="UP001144297"/>
    </source>
</evidence>
<dbReference type="InterPro" id="IPR011035">
    <property type="entry name" value="Ribosomal_bL25/Gln-tRNA_synth"/>
</dbReference>
<feature type="region of interest" description="Disordered" evidence="6">
    <location>
        <begin position="187"/>
        <end position="214"/>
    </location>
</feature>
<dbReference type="Pfam" id="PF01386">
    <property type="entry name" value="Ribosomal_L25p"/>
    <property type="match status" value="1"/>
</dbReference>
<dbReference type="Gene3D" id="2.40.240.10">
    <property type="entry name" value="Ribosomal Protein L25, Chain P"/>
    <property type="match status" value="1"/>
</dbReference>
<evidence type="ECO:0000256" key="4">
    <source>
        <dbReference type="ARBA" id="ARBA00023274"/>
    </source>
</evidence>
<dbReference type="Proteomes" id="UP001144297">
    <property type="component" value="Unassembled WGS sequence"/>
</dbReference>
<dbReference type="Pfam" id="PF14693">
    <property type="entry name" value="Ribosomal_TL5_C"/>
    <property type="match status" value="1"/>
</dbReference>
<protein>
    <recommendedName>
        <fullName evidence="5">Large ribosomal subunit protein bL25</fullName>
    </recommendedName>
    <alternativeName>
        <fullName evidence="5">General stress protein CTC</fullName>
    </alternativeName>
</protein>
<dbReference type="GO" id="GO:0008097">
    <property type="term" value="F:5S rRNA binding"/>
    <property type="evidence" value="ECO:0007669"/>
    <property type="project" value="InterPro"/>
</dbReference>
<comment type="similarity">
    <text evidence="5">Belongs to the bacterial ribosomal protein bL25 family. CTC subfamily.</text>
</comment>
<feature type="compositionally biased region" description="Basic and acidic residues" evidence="6">
    <location>
        <begin position="200"/>
        <end position="214"/>
    </location>
</feature>
<dbReference type="InterPro" id="IPR029751">
    <property type="entry name" value="Ribosomal_L25_dom"/>
</dbReference>
<feature type="domain" description="Large ribosomal subunit protein bL25 L25" evidence="7">
    <location>
        <begin position="6"/>
        <end position="92"/>
    </location>
</feature>
<keyword evidence="2 5" id="KW-0694">RNA-binding</keyword>
<evidence type="ECO:0000256" key="2">
    <source>
        <dbReference type="ARBA" id="ARBA00022884"/>
    </source>
</evidence>
<comment type="caution">
    <text evidence="9">The sequence shown here is derived from an EMBL/GenBank/DDBJ whole genome shotgun (WGS) entry which is preliminary data.</text>
</comment>
<dbReference type="HAMAP" id="MF_01334">
    <property type="entry name" value="Ribosomal_bL25_CTC"/>
    <property type="match status" value="1"/>
</dbReference>
<dbReference type="PANTHER" id="PTHR33284">
    <property type="entry name" value="RIBOSOMAL PROTEIN L25/GLN-TRNA SYNTHETASE, ANTI-CODON-BINDING DOMAIN-CONTAINING PROTEIN"/>
    <property type="match status" value="1"/>
</dbReference>
<gene>
    <name evidence="5 9" type="primary">rplY</name>
    <name evidence="5" type="synonym">ctc</name>
    <name evidence="9" type="ORF">TISLANDTSLP1_08490</name>
</gene>
<dbReference type="GO" id="GO:0003735">
    <property type="term" value="F:structural constituent of ribosome"/>
    <property type="evidence" value="ECO:0007669"/>
    <property type="project" value="InterPro"/>
</dbReference>
<evidence type="ECO:0000256" key="5">
    <source>
        <dbReference type="HAMAP-Rule" id="MF_01334"/>
    </source>
</evidence>
<dbReference type="InterPro" id="IPR037121">
    <property type="entry name" value="Ribosomal_bL25_C"/>
</dbReference>
<evidence type="ECO:0000256" key="3">
    <source>
        <dbReference type="ARBA" id="ARBA00022980"/>
    </source>
</evidence>
<keyword evidence="10" id="KW-1185">Reference proteome</keyword>
<dbReference type="Gene3D" id="2.170.120.20">
    <property type="entry name" value="Ribosomal protein L25, beta domain"/>
    <property type="match status" value="1"/>
</dbReference>
<organism evidence="9 10">
    <name type="scientific">Thermodesulfovibrio yellowstonii</name>
    <dbReference type="NCBI Taxonomy" id="28262"/>
    <lineage>
        <taxon>Bacteria</taxon>
        <taxon>Pseudomonadati</taxon>
        <taxon>Nitrospirota</taxon>
        <taxon>Thermodesulfovibrionia</taxon>
        <taxon>Thermodesulfovibrionales</taxon>
        <taxon>Thermodesulfovibrionaceae</taxon>
        <taxon>Thermodesulfovibrio</taxon>
    </lineage>
</organism>
<dbReference type="InterPro" id="IPR020057">
    <property type="entry name" value="Ribosomal_bL25_b-dom"/>
</dbReference>
<evidence type="ECO:0000259" key="7">
    <source>
        <dbReference type="Pfam" id="PF01386"/>
    </source>
</evidence>
<evidence type="ECO:0000256" key="1">
    <source>
        <dbReference type="ARBA" id="ARBA00022730"/>
    </source>
</evidence>
<reference evidence="9" key="1">
    <citation type="submission" date="2022-12" db="EMBL/GenBank/DDBJ databases">
        <title>Reference genome sequencing for broad-spectrum identification of bacterial and archaeal isolates by mass spectrometry.</title>
        <authorList>
            <person name="Sekiguchi Y."/>
            <person name="Tourlousse D.M."/>
        </authorList>
    </citation>
    <scope>NUCLEOTIDE SEQUENCE</scope>
    <source>
        <strain evidence="9">TSL-P1</strain>
    </source>
</reference>
<dbReference type="GO" id="GO:0022625">
    <property type="term" value="C:cytosolic large ribosomal subunit"/>
    <property type="evidence" value="ECO:0007669"/>
    <property type="project" value="TreeGrafter"/>
</dbReference>
<dbReference type="InterPro" id="IPR020930">
    <property type="entry name" value="Ribosomal_uL5_bac-type"/>
</dbReference>
<keyword evidence="4 5" id="KW-0687">Ribonucleoprotein</keyword>
<dbReference type="InterPro" id="IPR001021">
    <property type="entry name" value="Ribosomal_bL25_long"/>
</dbReference>
<dbReference type="SMR" id="A0A9W6GFX1"/>
<dbReference type="NCBIfam" id="TIGR00731">
    <property type="entry name" value="bL25_bact_ctc"/>
    <property type="match status" value="1"/>
</dbReference>
<keyword evidence="3 5" id="KW-0689">Ribosomal protein</keyword>
<evidence type="ECO:0000259" key="8">
    <source>
        <dbReference type="Pfam" id="PF14693"/>
    </source>
</evidence>
<sequence>MEKFILNVEKRERTGKGIARQLRSKGIIPCVIYKNGQSTPVQIPTKELYTFMNIATREKLFVTLKLDGQEKQAILQDYQVDPVTGKLLHVDFMEVSATEKIRVTIPVVLIGEPIGVKQDKGVLQHGISEIEIEAIPEKIPGHIEVDVSHLEVGDAVHVSDIKFEEGIKVISNPEEVIATVTVEEEEAEVAPSIEETVEPEVIKKGKKAEEEEEK</sequence>
<dbReference type="PANTHER" id="PTHR33284:SF1">
    <property type="entry name" value="RIBOSOMAL PROTEIN L25_GLN-TRNA SYNTHETASE, ANTI-CODON-BINDING DOMAIN-CONTAINING PROTEIN"/>
    <property type="match status" value="1"/>
</dbReference>
<evidence type="ECO:0000256" key="6">
    <source>
        <dbReference type="SAM" id="MobiDB-lite"/>
    </source>
</evidence>
<accession>A0A9W6GFX1</accession>
<comment type="subunit">
    <text evidence="5">Part of the 50S ribosomal subunit; part of the 5S rRNA/L5/L18/L25 subcomplex. Contacts the 5S rRNA. Binds to the 5S rRNA independently of L5 and L18.</text>
</comment>
<proteinExistence type="inferred from homology"/>
<keyword evidence="1 5" id="KW-0699">rRNA-binding</keyword>
<dbReference type="CDD" id="cd00495">
    <property type="entry name" value="Ribosomal_L25_TL5_CTC"/>
    <property type="match status" value="1"/>
</dbReference>
<dbReference type="GO" id="GO:0006412">
    <property type="term" value="P:translation"/>
    <property type="evidence" value="ECO:0007669"/>
    <property type="project" value="UniProtKB-UniRule"/>
</dbReference>
<name>A0A9W6GFX1_9BACT</name>
<evidence type="ECO:0000313" key="9">
    <source>
        <dbReference type="EMBL" id="GLI53156.1"/>
    </source>
</evidence>
<dbReference type="InterPro" id="IPR020056">
    <property type="entry name" value="Rbsml_bL25/Gln-tRNA_synth_N"/>
</dbReference>
<dbReference type="FunFam" id="2.170.120.20:FF:000003">
    <property type="entry name" value="50S ribosomal protein L25"/>
    <property type="match status" value="1"/>
</dbReference>